<keyword evidence="3" id="KW-1185">Reference proteome</keyword>
<sequence>MDTPANINTKQSGEAAEQKTQDTVEQDKNKIEKSKHKEDGDLYKSEFQNDVDVKSNNESDGSSDISSNEDFTEEIEEELDLNENDEQNNDDNILEKLNKITYDIVKQYVKHSALKQPAETFASCWLWDFAGQKDFMLLIKLFCRVVPFMYLWQIV</sequence>
<accession>A0A8S3SYG6</accession>
<organism evidence="2 3">
    <name type="scientific">Mytilus edulis</name>
    <name type="common">Blue mussel</name>
    <dbReference type="NCBI Taxonomy" id="6550"/>
    <lineage>
        <taxon>Eukaryota</taxon>
        <taxon>Metazoa</taxon>
        <taxon>Spiralia</taxon>
        <taxon>Lophotrochozoa</taxon>
        <taxon>Mollusca</taxon>
        <taxon>Bivalvia</taxon>
        <taxon>Autobranchia</taxon>
        <taxon>Pteriomorphia</taxon>
        <taxon>Mytilida</taxon>
        <taxon>Mytiloidea</taxon>
        <taxon>Mytilidae</taxon>
        <taxon>Mytilinae</taxon>
        <taxon>Mytilus</taxon>
    </lineage>
</organism>
<comment type="caution">
    <text evidence="2">The sequence shown here is derived from an EMBL/GenBank/DDBJ whole genome shotgun (WGS) entry which is preliminary data.</text>
</comment>
<proteinExistence type="predicted"/>
<gene>
    <name evidence="2" type="ORF">MEDL_36613</name>
</gene>
<feature type="region of interest" description="Disordered" evidence="1">
    <location>
        <begin position="1"/>
        <end position="89"/>
    </location>
</feature>
<dbReference type="Proteomes" id="UP000683360">
    <property type="component" value="Unassembled WGS sequence"/>
</dbReference>
<feature type="compositionally biased region" description="Acidic residues" evidence="1">
    <location>
        <begin position="70"/>
        <end position="89"/>
    </location>
</feature>
<evidence type="ECO:0000313" key="3">
    <source>
        <dbReference type="Proteomes" id="UP000683360"/>
    </source>
</evidence>
<dbReference type="AlphaFoldDB" id="A0A8S3SYG6"/>
<name>A0A8S3SYG6_MYTED</name>
<evidence type="ECO:0000256" key="1">
    <source>
        <dbReference type="SAM" id="MobiDB-lite"/>
    </source>
</evidence>
<protein>
    <submittedName>
        <fullName evidence="2">APLP2</fullName>
    </submittedName>
</protein>
<feature type="compositionally biased region" description="Polar residues" evidence="1">
    <location>
        <begin position="1"/>
        <end position="12"/>
    </location>
</feature>
<feature type="compositionally biased region" description="Basic and acidic residues" evidence="1">
    <location>
        <begin position="16"/>
        <end position="44"/>
    </location>
</feature>
<evidence type="ECO:0000313" key="2">
    <source>
        <dbReference type="EMBL" id="CAG2223323.1"/>
    </source>
</evidence>
<reference evidence="2" key="1">
    <citation type="submission" date="2021-03" db="EMBL/GenBank/DDBJ databases">
        <authorList>
            <person name="Bekaert M."/>
        </authorList>
    </citation>
    <scope>NUCLEOTIDE SEQUENCE</scope>
</reference>
<dbReference type="EMBL" id="CAJPWZ010001783">
    <property type="protein sequence ID" value="CAG2223323.1"/>
    <property type="molecule type" value="Genomic_DNA"/>
</dbReference>